<protein>
    <submittedName>
        <fullName evidence="2">Uncharacterized protein</fullName>
    </submittedName>
</protein>
<dbReference type="Proteomes" id="UP001066276">
    <property type="component" value="Chromosome 7"/>
</dbReference>
<name>A0AAV7PA52_PLEWA</name>
<evidence type="ECO:0000313" key="3">
    <source>
        <dbReference type="Proteomes" id="UP001066276"/>
    </source>
</evidence>
<evidence type="ECO:0000256" key="1">
    <source>
        <dbReference type="SAM" id="MobiDB-lite"/>
    </source>
</evidence>
<keyword evidence="3" id="KW-1185">Reference proteome</keyword>
<accession>A0AAV7PA52</accession>
<proteinExistence type="predicted"/>
<sequence length="101" mass="11540">MDFIESWNYQGFHDPCFLGTEYVSGREEPVWPSRPFTVAMSGLRYPRVAVRSQYGRWTALEAKRKKKERDRDSDFAPAGRGAEECVARRALGQTGKKRAAP</sequence>
<gene>
    <name evidence="2" type="ORF">NDU88_003633</name>
</gene>
<feature type="region of interest" description="Disordered" evidence="1">
    <location>
        <begin position="61"/>
        <end position="80"/>
    </location>
</feature>
<dbReference type="EMBL" id="JANPWB010000011">
    <property type="protein sequence ID" value="KAJ1125198.1"/>
    <property type="molecule type" value="Genomic_DNA"/>
</dbReference>
<reference evidence="2" key="1">
    <citation type="journal article" date="2022" name="bioRxiv">
        <title>Sequencing and chromosome-scale assembly of the giantPleurodeles waltlgenome.</title>
        <authorList>
            <person name="Brown T."/>
            <person name="Elewa A."/>
            <person name="Iarovenko S."/>
            <person name="Subramanian E."/>
            <person name="Araus A.J."/>
            <person name="Petzold A."/>
            <person name="Susuki M."/>
            <person name="Suzuki K.-i.T."/>
            <person name="Hayashi T."/>
            <person name="Toyoda A."/>
            <person name="Oliveira C."/>
            <person name="Osipova E."/>
            <person name="Leigh N.D."/>
            <person name="Simon A."/>
            <person name="Yun M.H."/>
        </authorList>
    </citation>
    <scope>NUCLEOTIDE SEQUENCE</scope>
    <source>
        <strain evidence="2">20211129_DDA</strain>
        <tissue evidence="2">Liver</tissue>
    </source>
</reference>
<dbReference type="AlphaFoldDB" id="A0AAV7PA52"/>
<evidence type="ECO:0000313" key="2">
    <source>
        <dbReference type="EMBL" id="KAJ1125198.1"/>
    </source>
</evidence>
<organism evidence="2 3">
    <name type="scientific">Pleurodeles waltl</name>
    <name type="common">Iberian ribbed newt</name>
    <dbReference type="NCBI Taxonomy" id="8319"/>
    <lineage>
        <taxon>Eukaryota</taxon>
        <taxon>Metazoa</taxon>
        <taxon>Chordata</taxon>
        <taxon>Craniata</taxon>
        <taxon>Vertebrata</taxon>
        <taxon>Euteleostomi</taxon>
        <taxon>Amphibia</taxon>
        <taxon>Batrachia</taxon>
        <taxon>Caudata</taxon>
        <taxon>Salamandroidea</taxon>
        <taxon>Salamandridae</taxon>
        <taxon>Pleurodelinae</taxon>
        <taxon>Pleurodeles</taxon>
    </lineage>
</organism>
<comment type="caution">
    <text evidence="2">The sequence shown here is derived from an EMBL/GenBank/DDBJ whole genome shotgun (WGS) entry which is preliminary data.</text>
</comment>